<proteinExistence type="predicted"/>
<evidence type="ECO:0000256" key="3">
    <source>
        <dbReference type="ARBA" id="ARBA00022833"/>
    </source>
</evidence>
<dbReference type="SMART" id="SM00614">
    <property type="entry name" value="ZnF_BED"/>
    <property type="match status" value="1"/>
</dbReference>
<dbReference type="Proteomes" id="UP000826656">
    <property type="component" value="Unassembled WGS sequence"/>
</dbReference>
<gene>
    <name evidence="6" type="ORF">KY290_017993</name>
</gene>
<evidence type="ECO:0000313" key="6">
    <source>
        <dbReference type="EMBL" id="KAH0761920.1"/>
    </source>
</evidence>
<dbReference type="InterPro" id="IPR003656">
    <property type="entry name" value="Znf_BED"/>
</dbReference>
<evidence type="ECO:0000259" key="5">
    <source>
        <dbReference type="PROSITE" id="PS50808"/>
    </source>
</evidence>
<organism evidence="6 7">
    <name type="scientific">Solanum tuberosum</name>
    <name type="common">Potato</name>
    <dbReference type="NCBI Taxonomy" id="4113"/>
    <lineage>
        <taxon>Eukaryota</taxon>
        <taxon>Viridiplantae</taxon>
        <taxon>Streptophyta</taxon>
        <taxon>Embryophyta</taxon>
        <taxon>Tracheophyta</taxon>
        <taxon>Spermatophyta</taxon>
        <taxon>Magnoliopsida</taxon>
        <taxon>eudicotyledons</taxon>
        <taxon>Gunneridae</taxon>
        <taxon>Pentapetalae</taxon>
        <taxon>asterids</taxon>
        <taxon>lamiids</taxon>
        <taxon>Solanales</taxon>
        <taxon>Solanaceae</taxon>
        <taxon>Solanoideae</taxon>
        <taxon>Solaneae</taxon>
        <taxon>Solanum</taxon>
    </lineage>
</organism>
<protein>
    <recommendedName>
        <fullName evidence="5">BED-type domain-containing protein</fullName>
    </recommendedName>
</protein>
<evidence type="ECO:0000256" key="1">
    <source>
        <dbReference type="ARBA" id="ARBA00022723"/>
    </source>
</evidence>
<comment type="caution">
    <text evidence="6">The sequence shown here is derived from an EMBL/GenBank/DDBJ whole genome shotgun (WGS) entry which is preliminary data.</text>
</comment>
<keyword evidence="2 4" id="KW-0863">Zinc-finger</keyword>
<feature type="domain" description="BED-type" evidence="5">
    <location>
        <begin position="37"/>
        <end position="98"/>
    </location>
</feature>
<keyword evidence="1" id="KW-0479">Metal-binding</keyword>
<dbReference type="PANTHER" id="PTHR34396:SF29">
    <property type="entry name" value="ZINC FINGER BED DOMAIN-CONTAINING PROTEIN RICESLEEPER 3-LIKE"/>
    <property type="match status" value="1"/>
</dbReference>
<reference evidence="6 7" key="1">
    <citation type="journal article" date="2021" name="bioRxiv">
        <title>Chromosome-scale and haplotype-resolved genome assembly of a tetraploid potato cultivar.</title>
        <authorList>
            <person name="Sun H."/>
            <person name="Jiao W.-B."/>
            <person name="Krause K."/>
            <person name="Campoy J.A."/>
            <person name="Goel M."/>
            <person name="Folz-Donahue K."/>
            <person name="Kukat C."/>
            <person name="Huettel B."/>
            <person name="Schneeberger K."/>
        </authorList>
    </citation>
    <scope>NUCLEOTIDE SEQUENCE [LARGE SCALE GENOMIC DNA]</scope>
    <source>
        <strain evidence="6">SolTubOtavaFocal</strain>
        <tissue evidence="6">Leaves</tissue>
    </source>
</reference>
<dbReference type="EMBL" id="JAIVGD010000013">
    <property type="protein sequence ID" value="KAH0761920.1"/>
    <property type="molecule type" value="Genomic_DNA"/>
</dbReference>
<dbReference type="InterPro" id="IPR053031">
    <property type="entry name" value="Cuticle_assoc_protein"/>
</dbReference>
<evidence type="ECO:0000256" key="4">
    <source>
        <dbReference type="PROSITE-ProRule" id="PRU00027"/>
    </source>
</evidence>
<name>A0ABQ7VFT4_SOLTU</name>
<dbReference type="PROSITE" id="PS50808">
    <property type="entry name" value="ZF_BED"/>
    <property type="match status" value="1"/>
</dbReference>
<accession>A0ABQ7VFT4</accession>
<keyword evidence="3" id="KW-0862">Zinc</keyword>
<evidence type="ECO:0000313" key="7">
    <source>
        <dbReference type="Proteomes" id="UP000826656"/>
    </source>
</evidence>
<dbReference type="Pfam" id="PF02892">
    <property type="entry name" value="zf-BED"/>
    <property type="match status" value="1"/>
</dbReference>
<evidence type="ECO:0000256" key="2">
    <source>
        <dbReference type="ARBA" id="ARBA00022771"/>
    </source>
</evidence>
<keyword evidence="7" id="KW-1185">Reference proteome</keyword>
<dbReference type="PANTHER" id="PTHR34396">
    <property type="entry name" value="OS03G0264950 PROTEIN-RELATED"/>
    <property type="match status" value="1"/>
</dbReference>
<sequence>MAENILIDKVVGGSGASNSNVICETQMVESNVKKERKKRSRAWDHFTRKIDSDGTNKGVCNYCKKEYCADSKGHGTTGMLTYLSKCQKMPCNIDIKQAKLAFQPVIGGNKSDVVVVP</sequence>